<dbReference type="Pfam" id="PF04149">
    <property type="entry name" value="DUF397"/>
    <property type="match status" value="1"/>
</dbReference>
<organism evidence="2 3">
    <name type="scientific">Phytomonospora endophytica</name>
    <dbReference type="NCBI Taxonomy" id="714109"/>
    <lineage>
        <taxon>Bacteria</taxon>
        <taxon>Bacillati</taxon>
        <taxon>Actinomycetota</taxon>
        <taxon>Actinomycetes</taxon>
        <taxon>Micromonosporales</taxon>
        <taxon>Micromonosporaceae</taxon>
        <taxon>Phytomonospora</taxon>
    </lineage>
</organism>
<protein>
    <recommendedName>
        <fullName evidence="1">DUF397 domain-containing protein</fullName>
    </recommendedName>
</protein>
<name>A0A841FRL9_9ACTN</name>
<dbReference type="InterPro" id="IPR007278">
    <property type="entry name" value="DUF397"/>
</dbReference>
<dbReference type="EMBL" id="JACHGT010000008">
    <property type="protein sequence ID" value="MBB6035947.1"/>
    <property type="molecule type" value="Genomic_DNA"/>
</dbReference>
<proteinExistence type="predicted"/>
<comment type="caution">
    <text evidence="2">The sequence shown here is derived from an EMBL/GenBank/DDBJ whole genome shotgun (WGS) entry which is preliminary data.</text>
</comment>
<evidence type="ECO:0000313" key="2">
    <source>
        <dbReference type="EMBL" id="MBB6035947.1"/>
    </source>
</evidence>
<reference evidence="2 3" key="1">
    <citation type="submission" date="2020-08" db="EMBL/GenBank/DDBJ databases">
        <title>Genomic Encyclopedia of Type Strains, Phase IV (KMG-IV): sequencing the most valuable type-strain genomes for metagenomic binning, comparative biology and taxonomic classification.</title>
        <authorList>
            <person name="Goeker M."/>
        </authorList>
    </citation>
    <scope>NUCLEOTIDE SEQUENCE [LARGE SCALE GENOMIC DNA]</scope>
    <source>
        <strain evidence="2 3">YIM 65646</strain>
    </source>
</reference>
<accession>A0A841FRL9</accession>
<sequence length="69" mass="7343">MTPTPVFRRSSYSNGSGANCVDVASWHATVVVRDSKDCAGDFGDYPTLAVPTTAWTAFTTDLKSGRLDA</sequence>
<evidence type="ECO:0000259" key="1">
    <source>
        <dbReference type="Pfam" id="PF04149"/>
    </source>
</evidence>
<gene>
    <name evidence="2" type="ORF">HNR73_003815</name>
</gene>
<evidence type="ECO:0000313" key="3">
    <source>
        <dbReference type="Proteomes" id="UP000548476"/>
    </source>
</evidence>
<dbReference type="RefSeq" id="WP_184788813.1">
    <property type="nucleotide sequence ID" value="NZ_BONT01000046.1"/>
</dbReference>
<dbReference type="Proteomes" id="UP000548476">
    <property type="component" value="Unassembled WGS sequence"/>
</dbReference>
<keyword evidence="3" id="KW-1185">Reference proteome</keyword>
<dbReference type="AlphaFoldDB" id="A0A841FRL9"/>
<feature type="domain" description="DUF397" evidence="1">
    <location>
        <begin position="7"/>
        <end position="63"/>
    </location>
</feature>